<dbReference type="AlphaFoldDB" id="A0A2P6RXA1"/>
<evidence type="ECO:0000313" key="1">
    <source>
        <dbReference type="EMBL" id="PRQ51055.1"/>
    </source>
</evidence>
<organism evidence="1 2">
    <name type="scientific">Rosa chinensis</name>
    <name type="common">China rose</name>
    <dbReference type="NCBI Taxonomy" id="74649"/>
    <lineage>
        <taxon>Eukaryota</taxon>
        <taxon>Viridiplantae</taxon>
        <taxon>Streptophyta</taxon>
        <taxon>Embryophyta</taxon>
        <taxon>Tracheophyta</taxon>
        <taxon>Spermatophyta</taxon>
        <taxon>Magnoliopsida</taxon>
        <taxon>eudicotyledons</taxon>
        <taxon>Gunneridae</taxon>
        <taxon>Pentapetalae</taxon>
        <taxon>rosids</taxon>
        <taxon>fabids</taxon>
        <taxon>Rosales</taxon>
        <taxon>Rosaceae</taxon>
        <taxon>Rosoideae</taxon>
        <taxon>Rosoideae incertae sedis</taxon>
        <taxon>Rosa</taxon>
    </lineage>
</organism>
<keyword evidence="2" id="KW-1185">Reference proteome</keyword>
<dbReference type="Proteomes" id="UP000238479">
    <property type="component" value="Chromosome 2"/>
</dbReference>
<protein>
    <submittedName>
        <fullName evidence="1">Uncharacterized protein</fullName>
    </submittedName>
</protein>
<dbReference type="OMA" id="CCSIETE"/>
<reference evidence="1 2" key="1">
    <citation type="journal article" date="2018" name="Nat. Genet.">
        <title>The Rosa genome provides new insights in the design of modern roses.</title>
        <authorList>
            <person name="Bendahmane M."/>
        </authorList>
    </citation>
    <scope>NUCLEOTIDE SEQUENCE [LARGE SCALE GENOMIC DNA]</scope>
    <source>
        <strain evidence="2">cv. Old Blush</strain>
    </source>
</reference>
<dbReference type="PANTHER" id="PTHR34808">
    <property type="entry name" value="EXPRESSED PROTEIN"/>
    <property type="match status" value="1"/>
</dbReference>
<dbReference type="OrthoDB" id="1719804at2759"/>
<dbReference type="EMBL" id="PDCK01000040">
    <property type="protein sequence ID" value="PRQ51055.1"/>
    <property type="molecule type" value="Genomic_DNA"/>
</dbReference>
<accession>A0A2P6RXA1</accession>
<evidence type="ECO:0000313" key="2">
    <source>
        <dbReference type="Proteomes" id="UP000238479"/>
    </source>
</evidence>
<sequence>MGQSIYASTILLIDDSPTAGVFEKFELDQVCSFFMAKVCCSIEMEPRTLSQVQLNHAREMAEDVVQKMESNEASATFSEGLRPIGSETQVDHVNIAEAGEEPQNKLILESEEAQLYERSCQCLCAAANIETPDQEKLKEPLSAPF</sequence>
<comment type="caution">
    <text evidence="1">The sequence shown here is derived from an EMBL/GenBank/DDBJ whole genome shotgun (WGS) entry which is preliminary data.</text>
</comment>
<dbReference type="PANTHER" id="PTHR34808:SF5">
    <property type="entry name" value="SMP DOMAIN-CONTAINING PROTEIN"/>
    <property type="match status" value="1"/>
</dbReference>
<dbReference type="Gramene" id="PRQ51055">
    <property type="protein sequence ID" value="PRQ51055"/>
    <property type="gene ID" value="RchiOBHm_Chr2g0140071"/>
</dbReference>
<name>A0A2P6RXA1_ROSCH</name>
<proteinExistence type="predicted"/>
<gene>
    <name evidence="1" type="ORF">RchiOBHm_Chr2g0140071</name>
</gene>